<feature type="transmembrane region" description="Helical" evidence="1">
    <location>
        <begin position="301"/>
        <end position="322"/>
    </location>
</feature>
<dbReference type="EMBL" id="FNVG01000025">
    <property type="protein sequence ID" value="SEG63884.1"/>
    <property type="molecule type" value="Genomic_DNA"/>
</dbReference>
<keyword evidence="1" id="KW-0812">Transmembrane</keyword>
<dbReference type="Gene3D" id="3.30.420.40">
    <property type="match status" value="1"/>
</dbReference>
<dbReference type="Pfam" id="PF11104">
    <property type="entry name" value="PilM_2"/>
    <property type="match status" value="1"/>
</dbReference>
<proteinExistence type="predicted"/>
<dbReference type="OrthoDB" id="9773403at2"/>
<reference evidence="3" key="1">
    <citation type="submission" date="2016-10" db="EMBL/GenBank/DDBJ databases">
        <authorList>
            <person name="Varghese N."/>
            <person name="Submissions S."/>
        </authorList>
    </citation>
    <scope>NUCLEOTIDE SEQUENCE [LARGE SCALE GENOMIC DNA]</scope>
    <source>
        <strain evidence="3">CGMCC 1.7062</strain>
    </source>
</reference>
<dbReference type="AlphaFoldDB" id="A0A1H6BT57"/>
<dbReference type="RefSeq" id="WP_103881987.1">
    <property type="nucleotide sequence ID" value="NZ_FNVG01000025.1"/>
</dbReference>
<keyword evidence="3" id="KW-1185">Reference proteome</keyword>
<evidence type="ECO:0000313" key="3">
    <source>
        <dbReference type="Proteomes" id="UP000236721"/>
    </source>
</evidence>
<evidence type="ECO:0000256" key="1">
    <source>
        <dbReference type="SAM" id="Phobius"/>
    </source>
</evidence>
<dbReference type="InterPro" id="IPR005883">
    <property type="entry name" value="PilM"/>
</dbReference>
<evidence type="ECO:0000313" key="2">
    <source>
        <dbReference type="EMBL" id="SEG63884.1"/>
    </source>
</evidence>
<keyword evidence="1" id="KW-0472">Membrane</keyword>
<gene>
    <name evidence="2" type="ORF">SAMN04488244_12554</name>
</gene>
<organism evidence="2 3">
    <name type="scientific">Vibrio hangzhouensis</name>
    <dbReference type="NCBI Taxonomy" id="462991"/>
    <lineage>
        <taxon>Bacteria</taxon>
        <taxon>Pseudomonadati</taxon>
        <taxon>Pseudomonadota</taxon>
        <taxon>Gammaproteobacteria</taxon>
        <taxon>Vibrionales</taxon>
        <taxon>Vibrionaceae</taxon>
        <taxon>Vibrio</taxon>
    </lineage>
</organism>
<sequence length="330" mass="36132">MARKWITGIDIGHFSAKAVVLAYEGTDITLVNHLELHDCDAIFTDPHTLKHQETVKKLKNLGKVAPIFRKNAAIALPDSTVMSKVVTLEKGLSDLEQEYAIHQLMGHQTPYPNQALAIDFIKVSDTRESSSEAFRVQVTRQSIVDKWSAVTARIGLRPCLMDTQLSALRGLQSRLVLRHSEFRDWAVLEFGATHVSLVPPLSLSADQGKTWSTASHQYQLSSSATEFKSEAERIFASVASKVSSQLQLYRSMLGDNAAPGIIVTGGHAHDDSVCDMVSRYTGKAAQCFDARQGVLIESQGIGMVSATFACAIGIALNGVHWLREHGHGLR</sequence>
<protein>
    <submittedName>
        <fullName evidence="2">Type IV pilus assembly protein PilM</fullName>
    </submittedName>
</protein>
<name>A0A1H6BT57_9VIBR</name>
<keyword evidence="1" id="KW-1133">Transmembrane helix</keyword>
<dbReference type="Proteomes" id="UP000236721">
    <property type="component" value="Unassembled WGS sequence"/>
</dbReference>
<accession>A0A1H6BT57</accession>